<keyword evidence="7" id="KW-0732">Signal</keyword>
<dbReference type="SMART" id="SM00200">
    <property type="entry name" value="SEA"/>
    <property type="match status" value="2"/>
</dbReference>
<feature type="compositionally biased region" description="Basic and acidic residues" evidence="17">
    <location>
        <begin position="851"/>
        <end position="872"/>
    </location>
</feature>
<gene>
    <name evidence="19" type="ORF">SKAU_G00188780</name>
</gene>
<dbReference type="SUPFAM" id="SSF82671">
    <property type="entry name" value="SEA domain"/>
    <property type="match status" value="2"/>
</dbReference>
<dbReference type="EMBL" id="JAINUF010000006">
    <property type="protein sequence ID" value="KAJ8356084.1"/>
    <property type="molecule type" value="Genomic_DNA"/>
</dbReference>
<dbReference type="GO" id="GO:0008201">
    <property type="term" value="F:heparin binding"/>
    <property type="evidence" value="ECO:0007669"/>
    <property type="project" value="UniProtKB-KW"/>
</dbReference>
<evidence type="ECO:0000256" key="9">
    <source>
        <dbReference type="ARBA" id="ARBA00022981"/>
    </source>
</evidence>
<comment type="subcellular location">
    <subcellularLocation>
        <location evidence="2">Cell projection</location>
        <location evidence="2">Cilium</location>
        <location evidence="2">Photoreceptor outer segment</location>
    </subcellularLocation>
    <subcellularLocation>
        <location evidence="1">Photoreceptor inner segment</location>
    </subcellularLocation>
    <subcellularLocation>
        <location evidence="3">Secreted</location>
        <location evidence="3">Extracellular space</location>
        <location evidence="3">Extracellular matrix</location>
        <location evidence="3">Interphotoreceptor matrix</location>
    </subcellularLocation>
</comment>
<feature type="compositionally biased region" description="Polar residues" evidence="17">
    <location>
        <begin position="1029"/>
        <end position="1041"/>
    </location>
</feature>
<feature type="region of interest" description="Disordered" evidence="17">
    <location>
        <begin position="351"/>
        <end position="379"/>
    </location>
</feature>
<reference evidence="19" key="1">
    <citation type="journal article" date="2023" name="Science">
        <title>Genome structures resolve the early diversification of teleost fishes.</title>
        <authorList>
            <person name="Parey E."/>
            <person name="Louis A."/>
            <person name="Montfort J."/>
            <person name="Bouchez O."/>
            <person name="Roques C."/>
            <person name="Iampietro C."/>
            <person name="Lluch J."/>
            <person name="Castinel A."/>
            <person name="Donnadieu C."/>
            <person name="Desvignes T."/>
            <person name="Floi Bucao C."/>
            <person name="Jouanno E."/>
            <person name="Wen M."/>
            <person name="Mejri S."/>
            <person name="Dirks R."/>
            <person name="Jansen H."/>
            <person name="Henkel C."/>
            <person name="Chen W.J."/>
            <person name="Zahm M."/>
            <person name="Cabau C."/>
            <person name="Klopp C."/>
            <person name="Thompson A.W."/>
            <person name="Robinson-Rechavi M."/>
            <person name="Braasch I."/>
            <person name="Lecointre G."/>
            <person name="Bobe J."/>
            <person name="Postlethwait J.H."/>
            <person name="Berthelot C."/>
            <person name="Roest Crollius H."/>
            <person name="Guiguen Y."/>
        </authorList>
    </citation>
    <scope>NUCLEOTIDE SEQUENCE</scope>
    <source>
        <strain evidence="19">WJC10195</strain>
    </source>
</reference>
<keyword evidence="9" id="KW-0730">Sialic acid</keyword>
<evidence type="ECO:0000256" key="3">
    <source>
        <dbReference type="ARBA" id="ARBA00004593"/>
    </source>
</evidence>
<evidence type="ECO:0000259" key="18">
    <source>
        <dbReference type="PROSITE" id="PS50024"/>
    </source>
</evidence>
<feature type="compositionally biased region" description="Acidic residues" evidence="17">
    <location>
        <begin position="924"/>
        <end position="941"/>
    </location>
</feature>
<dbReference type="PANTHER" id="PTHR12199:SF3">
    <property type="entry name" value="INTERPHOTORECEPTOR MATRIX PROTEOGLYCAN 1"/>
    <property type="match status" value="1"/>
</dbReference>
<evidence type="ECO:0000256" key="5">
    <source>
        <dbReference type="ARBA" id="ARBA00022530"/>
    </source>
</evidence>
<evidence type="ECO:0000256" key="15">
    <source>
        <dbReference type="ARBA" id="ARBA00042018"/>
    </source>
</evidence>
<dbReference type="InterPro" id="IPR036364">
    <property type="entry name" value="SEA_dom_sf"/>
</dbReference>
<evidence type="ECO:0000256" key="11">
    <source>
        <dbReference type="ARBA" id="ARBA00023180"/>
    </source>
</evidence>
<evidence type="ECO:0000256" key="16">
    <source>
        <dbReference type="ARBA" id="ARBA00045407"/>
    </source>
</evidence>
<evidence type="ECO:0000256" key="10">
    <source>
        <dbReference type="ARBA" id="ARBA00023170"/>
    </source>
</evidence>
<evidence type="ECO:0000313" key="20">
    <source>
        <dbReference type="Proteomes" id="UP001152622"/>
    </source>
</evidence>
<dbReference type="OrthoDB" id="8960773at2759"/>
<evidence type="ECO:0000256" key="13">
    <source>
        <dbReference type="ARBA" id="ARBA00023290"/>
    </source>
</evidence>
<feature type="region of interest" description="Disordered" evidence="17">
    <location>
        <begin position="164"/>
        <end position="184"/>
    </location>
</feature>
<keyword evidence="5" id="KW-0272">Extracellular matrix</keyword>
<evidence type="ECO:0000313" key="19">
    <source>
        <dbReference type="EMBL" id="KAJ8356084.1"/>
    </source>
</evidence>
<name>A0A9Q1FD90_SYNKA</name>
<dbReference type="GO" id="GO:0001917">
    <property type="term" value="C:photoreceptor inner segment"/>
    <property type="evidence" value="ECO:0007669"/>
    <property type="project" value="UniProtKB-SubCell"/>
</dbReference>
<comment type="function">
    <text evidence="16">Chondroitin sulfate-, heparin- and hyaluronan-binding protein. May serve to form a basic macromolecular scaffold comprising the insoluble interphotoreceptor matrix.</text>
</comment>
<evidence type="ECO:0000256" key="17">
    <source>
        <dbReference type="SAM" id="MobiDB-lite"/>
    </source>
</evidence>
<evidence type="ECO:0000256" key="4">
    <source>
        <dbReference type="ARBA" id="ARBA00022525"/>
    </source>
</evidence>
<evidence type="ECO:0000256" key="1">
    <source>
        <dbReference type="ARBA" id="ARBA00004437"/>
    </source>
</evidence>
<sequence length="1441" mass="160276">MNCEDTFSAQTINSRHLTELLRTAKQTSHIRTIFDLERHRIKRSMFFHTGVKVCPQETIREVIASHKAYYELRACQEAVWEAFRIFFDRIPGTSEYQRWVEMCQRESFCISDLAQNFSKSQEHLNMVYRRVSLRDERQRQRGREVATVKPAVTTVKVAEMTVLSSGPTESHVPTDLPTIPSIPSTTSGISAVTEAVEEDSELPNALPEQPVEQVVEFSISIMDPGYSELLNDPDTPQYHDLMRHLRDQMHDVFDKLPGFKEIQVLELSGVQESGRPEGVSVRYVVTFEMDARESSEVESHGAERVDPSLVRDDGTTESMTEVSLKDVVAKTLSQEISLPVALDSLSFEPDIDVTQPTLTPHTKSSEDGSEATPEPDSHNDLTVITEEPVIIVEKPRLDAPLTPVEEENALETLLDPTTAPEEEMEQTQMETTVKLVTEDSESAQPAITVPPTISEVTIDDATEESDLIYVNEFEPTDSYQLTTQVVVRPEEEELIITHEVESIQGGTGELTKDIIPAIELEEDTLKPPKDIISTTTQEEYSNRPLGDFMSSVTAEENIVSPFADLFTTTIPDYDTVVPFSDLPLNVITEYNGVLPSSDEQPDMVLEFDTIAPISELFPNIISKDDSASPTSEEVPSLNPEETMSVTITPISLTTATVIPPIIEEVTLGSAAEAYDFRFPVTTLSAITLQPPTEMIVDLHPEEEIDILQPMEETEDLHPVQEIDLLQPTEGTEDLQLVNSDEIQPEETNIFKPVEDTEDIESEGNLLHVETLQPDEDTSDLQPIEDTDTIQLEEDMGDLQPEEDRGDLQLEEDTSDLQPQDGDMLQVEEDSDDLQPEKDRGDFQLEENAGDLQKKDVDTLLPEEDTHAIHPEEDIGDPQPVEDTEDHLPKVDTNVIHSVKDNQPAEDEDELQPSENAVIINPEETYLDDLKTEEDIEPELDVSDIKPEEDLQPVEDSENIPREDTEDSRSLEDNDEVVAVEDGHETPADLVEPESEISIQQEPTVTIMEEIIPDMASQPDISTAEVTMTETADLSEDSQGQADDSPFDEDESVVPSDQNPALPALVATSEVASIYSPSASPLDSVFIPEVSTATSIDLGLFEVVFTEAPLTTYMPILEASTSRETTTNPSTTEATLTELTTPATQEVTEMPVPKEVSSMPPDGHAVPGAIVPEENEEENMNVDVRVQDIASEMDNMDVVSTETFDLLGYGSGEPFANEDHRFETTASPPLKYLTTPSMTTASKGKELVVFFSLRVTNMMFSDNLFDKSSSEYRSLENTFRELLLPYLQSNLTGFKQLEILNFRNGSVVVNSRMKFAKSVPYNVTQAVHCVLEDLCNAASRRLDIEIDSGSLDVEPADEADPCKFLACNEFSRCVANRRTREAECLCDPGYIAVDGLPCRSICTLQPDYCLNGGRCEIIPGYGVACRYSDGYTLPELTSWLQK</sequence>
<dbReference type="GO" id="GO:0007601">
    <property type="term" value="P:visual perception"/>
    <property type="evidence" value="ECO:0007669"/>
    <property type="project" value="InterPro"/>
</dbReference>
<feature type="compositionally biased region" description="Basic and acidic residues" evidence="17">
    <location>
        <begin position="958"/>
        <end position="971"/>
    </location>
</feature>
<dbReference type="GO" id="GO:0005540">
    <property type="term" value="F:hyaluronic acid binding"/>
    <property type="evidence" value="ECO:0007669"/>
    <property type="project" value="UniProtKB-KW"/>
</dbReference>
<feature type="region of interest" description="Disordered" evidence="17">
    <location>
        <begin position="792"/>
        <end position="975"/>
    </location>
</feature>
<protein>
    <recommendedName>
        <fullName evidence="14">Interphotoreceptor matrix proteoglycan 1</fullName>
    </recommendedName>
    <alternativeName>
        <fullName evidence="15">Sialoprotein associated with cones and rods</fullName>
    </alternativeName>
</protein>
<evidence type="ECO:0000256" key="2">
    <source>
        <dbReference type="ARBA" id="ARBA00004504"/>
    </source>
</evidence>
<evidence type="ECO:0000256" key="14">
    <source>
        <dbReference type="ARBA" id="ARBA00040753"/>
    </source>
</evidence>
<evidence type="ECO:0000256" key="7">
    <source>
        <dbReference type="ARBA" id="ARBA00022729"/>
    </source>
</evidence>
<dbReference type="Proteomes" id="UP001152622">
    <property type="component" value="Chromosome 6"/>
</dbReference>
<organism evidence="19 20">
    <name type="scientific">Synaphobranchus kaupii</name>
    <name type="common">Kaup's arrowtooth eel</name>
    <dbReference type="NCBI Taxonomy" id="118154"/>
    <lineage>
        <taxon>Eukaryota</taxon>
        <taxon>Metazoa</taxon>
        <taxon>Chordata</taxon>
        <taxon>Craniata</taxon>
        <taxon>Vertebrata</taxon>
        <taxon>Euteleostomi</taxon>
        <taxon>Actinopterygii</taxon>
        <taxon>Neopterygii</taxon>
        <taxon>Teleostei</taxon>
        <taxon>Anguilliformes</taxon>
        <taxon>Synaphobranchidae</taxon>
        <taxon>Synaphobranchus</taxon>
    </lineage>
</organism>
<dbReference type="Gene3D" id="3.30.70.960">
    <property type="entry name" value="SEA domain"/>
    <property type="match status" value="2"/>
</dbReference>
<dbReference type="InterPro" id="IPR039861">
    <property type="entry name" value="IMPG"/>
</dbReference>
<evidence type="ECO:0000256" key="6">
    <source>
        <dbReference type="ARBA" id="ARBA00022674"/>
    </source>
</evidence>
<proteinExistence type="predicted"/>
<keyword evidence="10" id="KW-0675">Receptor</keyword>
<dbReference type="GO" id="GO:0001750">
    <property type="term" value="C:photoreceptor outer segment"/>
    <property type="evidence" value="ECO:0007669"/>
    <property type="project" value="UniProtKB-SubCell"/>
</dbReference>
<comment type="caution">
    <text evidence="19">The sequence shown here is derived from an EMBL/GenBank/DDBJ whole genome shotgun (WGS) entry which is preliminary data.</text>
</comment>
<keyword evidence="13" id="KW-0373">Hyaluronic acid</keyword>
<dbReference type="GO" id="GO:0033165">
    <property type="term" value="C:interphotoreceptor matrix"/>
    <property type="evidence" value="ECO:0007669"/>
    <property type="project" value="UniProtKB-SubCell"/>
</dbReference>
<dbReference type="PROSITE" id="PS50024">
    <property type="entry name" value="SEA"/>
    <property type="match status" value="2"/>
</dbReference>
<keyword evidence="12" id="KW-0966">Cell projection</keyword>
<evidence type="ECO:0000256" key="8">
    <source>
        <dbReference type="ARBA" id="ARBA00022737"/>
    </source>
</evidence>
<dbReference type="Pfam" id="PF01390">
    <property type="entry name" value="SEA"/>
    <property type="match status" value="2"/>
</dbReference>
<keyword evidence="20" id="KW-1185">Reference proteome</keyword>
<keyword evidence="4" id="KW-0964">Secreted</keyword>
<keyword evidence="8" id="KW-0677">Repeat</keyword>
<feature type="domain" description="SEA" evidence="18">
    <location>
        <begin position="211"/>
        <end position="334"/>
    </location>
</feature>
<feature type="region of interest" description="Disordered" evidence="17">
    <location>
        <begin position="294"/>
        <end position="318"/>
    </location>
</feature>
<keyword evidence="6" id="KW-0358">Heparin-binding</keyword>
<feature type="compositionally biased region" description="Basic and acidic residues" evidence="17">
    <location>
        <begin position="294"/>
        <end position="314"/>
    </location>
</feature>
<feature type="region of interest" description="Disordered" evidence="17">
    <location>
        <begin position="1029"/>
        <end position="1056"/>
    </location>
</feature>
<keyword evidence="11" id="KW-0325">Glycoprotein</keyword>
<feature type="compositionally biased region" description="Acidic residues" evidence="17">
    <location>
        <begin position="873"/>
        <end position="884"/>
    </location>
</feature>
<dbReference type="InterPro" id="IPR000082">
    <property type="entry name" value="SEA_dom"/>
</dbReference>
<dbReference type="PANTHER" id="PTHR12199">
    <property type="entry name" value="INTERPHOTORECEPTOR MATRIX PROTEOGLYCAN"/>
    <property type="match status" value="1"/>
</dbReference>
<evidence type="ECO:0000256" key="12">
    <source>
        <dbReference type="ARBA" id="ARBA00023273"/>
    </source>
</evidence>
<feature type="domain" description="SEA" evidence="18">
    <location>
        <begin position="1244"/>
        <end position="1357"/>
    </location>
</feature>
<accession>A0A9Q1FD90</accession>